<reference evidence="3" key="1">
    <citation type="submission" date="2024-06" db="EMBL/GenBank/DDBJ databases">
        <title>Biodegradation of dimethachlon by Arthrobacter sp. K5: mechanistic insights and ecological implications.</title>
        <authorList>
            <person name="Hu S."/>
            <person name="Lu P."/>
        </authorList>
    </citation>
    <scope>NUCLEOTIDE SEQUENCE</scope>
    <source>
        <strain evidence="3">K5</strain>
        <plasmid evidence="3">unnamed</plasmid>
    </source>
</reference>
<dbReference type="PANTHER" id="PTHR24321:SF8">
    <property type="entry name" value="ESTRADIOL 17-BETA-DEHYDROGENASE 8-RELATED"/>
    <property type="match status" value="1"/>
</dbReference>
<dbReference type="InterPro" id="IPR036291">
    <property type="entry name" value="NAD(P)-bd_dom_sf"/>
</dbReference>
<dbReference type="Pfam" id="PF13561">
    <property type="entry name" value="adh_short_C2"/>
    <property type="match status" value="1"/>
</dbReference>
<dbReference type="RefSeq" id="WP_353713606.1">
    <property type="nucleotide sequence ID" value="NZ_CP159280.1"/>
</dbReference>
<dbReference type="Gene3D" id="3.40.50.720">
    <property type="entry name" value="NAD(P)-binding Rossmann-like Domain"/>
    <property type="match status" value="1"/>
</dbReference>
<dbReference type="InterPro" id="IPR002347">
    <property type="entry name" value="SDR_fam"/>
</dbReference>
<protein>
    <submittedName>
        <fullName evidence="3">SDR family NAD(P)-dependent oxidoreductase</fullName>
    </submittedName>
</protein>
<gene>
    <name evidence="3" type="ORF">ABRP34_22740</name>
</gene>
<sequence>MSVGSGRVAGKAALVTGAANGIGRATAMLLAEEGAAVACIDINGTQAASVAEEIVTAGGRAFGMQADVSTREGTQAMAAATVEQFGCIDILHNNAGIAGVYEPVHRFPEDMWEKVIATNLTSVFLGSKAVLPYMLEAGRGVIINTCSVFGSFASRTLPAYHAAKGGVLMLTKQMAVDYGPAIRVNCVSPGTIDSAMMRSVIAQSADPAAREQEYKDSNPVLKRIGDPREIAYGVLFLASDESSFMVGADLFMGGGQGLFSSP</sequence>
<dbReference type="EMBL" id="CP159280">
    <property type="protein sequence ID" value="XCH13925.1"/>
    <property type="molecule type" value="Genomic_DNA"/>
</dbReference>
<evidence type="ECO:0000256" key="1">
    <source>
        <dbReference type="ARBA" id="ARBA00006484"/>
    </source>
</evidence>
<keyword evidence="2" id="KW-0560">Oxidoreductase</keyword>
<name>A0AAU8EYS1_9MICC</name>
<evidence type="ECO:0000256" key="2">
    <source>
        <dbReference type="ARBA" id="ARBA00023002"/>
    </source>
</evidence>
<accession>A0AAU8EYS1</accession>
<proteinExistence type="inferred from homology"/>
<organism evidence="3">
    <name type="scientific">Arthrobacter sp. K5</name>
    <dbReference type="NCBI Taxonomy" id="2839623"/>
    <lineage>
        <taxon>Bacteria</taxon>
        <taxon>Bacillati</taxon>
        <taxon>Actinomycetota</taxon>
        <taxon>Actinomycetes</taxon>
        <taxon>Micrococcales</taxon>
        <taxon>Micrococcaceae</taxon>
        <taxon>Arthrobacter</taxon>
    </lineage>
</organism>
<dbReference type="CDD" id="cd05233">
    <property type="entry name" value="SDR_c"/>
    <property type="match status" value="1"/>
</dbReference>
<dbReference type="SUPFAM" id="SSF51735">
    <property type="entry name" value="NAD(P)-binding Rossmann-fold domains"/>
    <property type="match status" value="1"/>
</dbReference>
<dbReference type="NCBIfam" id="NF005559">
    <property type="entry name" value="PRK07231.1"/>
    <property type="match status" value="1"/>
</dbReference>
<dbReference type="GO" id="GO:0016491">
    <property type="term" value="F:oxidoreductase activity"/>
    <property type="evidence" value="ECO:0007669"/>
    <property type="project" value="UniProtKB-KW"/>
</dbReference>
<evidence type="ECO:0000313" key="3">
    <source>
        <dbReference type="EMBL" id="XCH13925.1"/>
    </source>
</evidence>
<dbReference type="PRINTS" id="PR00080">
    <property type="entry name" value="SDRFAMILY"/>
</dbReference>
<geneLocation type="plasmid" evidence="3">
    <name>unnamed</name>
</geneLocation>
<dbReference type="PANTHER" id="PTHR24321">
    <property type="entry name" value="DEHYDROGENASES, SHORT CHAIN"/>
    <property type="match status" value="1"/>
</dbReference>
<dbReference type="PRINTS" id="PR00081">
    <property type="entry name" value="GDHRDH"/>
</dbReference>
<comment type="similarity">
    <text evidence="1">Belongs to the short-chain dehydrogenases/reductases (SDR) family.</text>
</comment>
<keyword evidence="3" id="KW-0614">Plasmid</keyword>
<dbReference type="AlphaFoldDB" id="A0AAU8EYS1"/>
<dbReference type="FunFam" id="3.40.50.720:FF:000084">
    <property type="entry name" value="Short-chain dehydrogenase reductase"/>
    <property type="match status" value="1"/>
</dbReference>